<dbReference type="EMBL" id="MK500429">
    <property type="protein sequence ID" value="QBK89601.1"/>
    <property type="molecule type" value="Genomic_DNA"/>
</dbReference>
<name>A0A481Z2Q2_9VIRU</name>
<proteinExistence type="predicted"/>
<gene>
    <name evidence="1" type="ORF">LCPAC001_01110</name>
</gene>
<evidence type="ECO:0000313" key="1">
    <source>
        <dbReference type="EMBL" id="QBK89601.1"/>
    </source>
</evidence>
<organism evidence="1">
    <name type="scientific">Pithovirus LCPAC001</name>
    <dbReference type="NCBI Taxonomy" id="2506585"/>
    <lineage>
        <taxon>Viruses</taxon>
        <taxon>Pithoviruses</taxon>
    </lineage>
</organism>
<sequence>MKMTSVPIDYFETDKLAQVKNKWYNTKTHVTEIVFGNNKYTILGVLPMPQYIGTTTPNIITPTFEEKLYKWECVLLYHREKSTNKLIAMHPIKINQ</sequence>
<protein>
    <submittedName>
        <fullName evidence="1">Uncharacterized protein</fullName>
    </submittedName>
</protein>
<accession>A0A481Z2Q2</accession>
<reference evidence="1" key="1">
    <citation type="journal article" date="2019" name="MBio">
        <title>Virus Genomes from Deep Sea Sediments Expand the Ocean Megavirome and Support Independent Origins of Viral Gigantism.</title>
        <authorList>
            <person name="Backstrom D."/>
            <person name="Yutin N."/>
            <person name="Jorgensen S.L."/>
            <person name="Dharamshi J."/>
            <person name="Homa F."/>
            <person name="Zaremba-Niedwiedzka K."/>
            <person name="Spang A."/>
            <person name="Wolf Y.I."/>
            <person name="Koonin E.V."/>
            <person name="Ettema T.J."/>
        </authorList>
    </citation>
    <scope>NUCLEOTIDE SEQUENCE</scope>
</reference>